<dbReference type="Proteomes" id="UP000188324">
    <property type="component" value="Chromosome"/>
</dbReference>
<name>A0A1Q2CGH8_9ACTN</name>
<dbReference type="KEGG" id="tfl:RPIT_10840"/>
<dbReference type="GO" id="GO:0009390">
    <property type="term" value="C:dimethyl sulfoxide reductase complex"/>
    <property type="evidence" value="ECO:0007669"/>
    <property type="project" value="TreeGrafter"/>
</dbReference>
<dbReference type="InterPro" id="IPR007059">
    <property type="entry name" value="DmsC"/>
</dbReference>
<dbReference type="PANTHER" id="PTHR38095">
    <property type="entry name" value="ANAEROBIC DIMETHYL SULFOXIDE REDUCTASE CHAIN YNFH"/>
    <property type="match status" value="1"/>
</dbReference>
<dbReference type="STRING" id="1610493.RPIT_10840"/>
<gene>
    <name evidence="1" type="ORF">RPIT_10840</name>
</gene>
<dbReference type="GO" id="GO:0009389">
    <property type="term" value="F:dimethyl sulfoxide reductase activity"/>
    <property type="evidence" value="ECO:0007669"/>
    <property type="project" value="TreeGrafter"/>
</dbReference>
<dbReference type="GO" id="GO:0019645">
    <property type="term" value="P:anaerobic electron transport chain"/>
    <property type="evidence" value="ECO:0007669"/>
    <property type="project" value="InterPro"/>
</dbReference>
<dbReference type="OrthoDB" id="4394845at2"/>
<dbReference type="GO" id="GO:0005886">
    <property type="term" value="C:plasma membrane"/>
    <property type="evidence" value="ECO:0007669"/>
    <property type="project" value="TreeGrafter"/>
</dbReference>
<protein>
    <submittedName>
        <fullName evidence="1">Uncharacterized protein</fullName>
    </submittedName>
</protein>
<evidence type="ECO:0000313" key="2">
    <source>
        <dbReference type="Proteomes" id="UP000188324"/>
    </source>
</evidence>
<evidence type="ECO:0000313" key="1">
    <source>
        <dbReference type="EMBL" id="AQP45229.1"/>
    </source>
</evidence>
<accession>A0A1Q2CGH8</accession>
<organism evidence="1 2">
    <name type="scientific">Tessaracoccus flavus</name>
    <dbReference type="NCBI Taxonomy" id="1610493"/>
    <lineage>
        <taxon>Bacteria</taxon>
        <taxon>Bacillati</taxon>
        <taxon>Actinomycetota</taxon>
        <taxon>Actinomycetes</taxon>
        <taxon>Propionibacteriales</taxon>
        <taxon>Propionibacteriaceae</taxon>
        <taxon>Tessaracoccus</taxon>
    </lineage>
</organism>
<dbReference type="EMBL" id="CP019605">
    <property type="protein sequence ID" value="AQP45229.1"/>
    <property type="molecule type" value="Genomic_DNA"/>
</dbReference>
<keyword evidence="2" id="KW-1185">Reference proteome</keyword>
<proteinExistence type="predicted"/>
<dbReference type="PANTHER" id="PTHR38095:SF2">
    <property type="entry name" value="ANAEROBIC DIMETHYL SULFOXIDE REDUCTASE CHAIN C"/>
    <property type="match status" value="1"/>
</dbReference>
<dbReference type="RefSeq" id="WP_077343085.1">
    <property type="nucleotide sequence ID" value="NZ_CP019605.1"/>
</dbReference>
<dbReference type="AlphaFoldDB" id="A0A1Q2CGH8"/>
<sequence>MLHELPLVIFTIFAQMSVGSFVALGVIQLLGARVPAGTMEKVTRPALYAIGPLLVLGLAASTMHLGSPLRAPNAILHWQESWLSREILLGIAFLVLGAAFAITEWFKLFHFRLRQALAAATAVVGLLLVYAISQVYSLRTVPAWATSFTAIRFFTTTLLLGGLAVAAALVLTAFFRVRKGDVDESAMRLLTNSVRGIAFASLLLMAVKAIVWPFYTSWLANHPEPAAQESLRVLYEQYGVWSGVQAAAVLLGLALLGFLLYRLSGGHAGRRLLPTIALVTFAIVFIGEFVGRMLFYVSMVRTGI</sequence>
<dbReference type="Pfam" id="PF04976">
    <property type="entry name" value="DmsC"/>
    <property type="match status" value="1"/>
</dbReference>
<reference evidence="1 2" key="1">
    <citation type="journal article" date="2016" name="Int. J. Syst. Evol. Microbiol.">
        <title>Tessaracoccus flavus sp. nov., isolated from the drainage system of a lindane-producing factory.</title>
        <authorList>
            <person name="Kumari R."/>
            <person name="Singh P."/>
            <person name="Schumann P."/>
            <person name="Lal R."/>
        </authorList>
    </citation>
    <scope>NUCLEOTIDE SEQUENCE [LARGE SCALE GENOMIC DNA]</scope>
    <source>
        <strain evidence="1 2">RP1T</strain>
    </source>
</reference>